<reference evidence="2 3" key="1">
    <citation type="submission" date="2023-05" db="EMBL/GenBank/DDBJ databases">
        <title>Pseudoalteromonas ardens sp. nov., Pseudoalteromonas obscura sp. nov., and Pseudoalteromonas umbrosa sp. nov., isolated from the coral Montipora capitata.</title>
        <authorList>
            <person name="Thomas E.M."/>
            <person name="Smith E.M."/>
            <person name="Papke E."/>
            <person name="Shlafstein M.D."/>
            <person name="Oline D.K."/>
            <person name="Videau P."/>
            <person name="Saw J.H."/>
            <person name="Strangman W.K."/>
            <person name="Ushijima B."/>
        </authorList>
    </citation>
    <scope>NUCLEOTIDE SEQUENCE [LARGE SCALE GENOMIC DNA]</scope>
    <source>
        <strain evidence="2 3">P94</strain>
    </source>
</reference>
<dbReference type="PANTHER" id="PTHR22674">
    <property type="entry name" value="NTPASE, KAP FAMILY P-LOOP DOMAIN-CONTAINING 1"/>
    <property type="match status" value="1"/>
</dbReference>
<protein>
    <submittedName>
        <fullName evidence="2">P-loop NTPase fold protein</fullName>
    </submittedName>
</protein>
<name>A0ABT7EDW6_9GAMM</name>
<dbReference type="EMBL" id="JASJUT010000001">
    <property type="protein sequence ID" value="MDK2593470.1"/>
    <property type="molecule type" value="Genomic_DNA"/>
</dbReference>
<dbReference type="InterPro" id="IPR011646">
    <property type="entry name" value="KAP_P-loop"/>
</dbReference>
<sequence>MKGFLSDTPVSSLENWPELQSFASYLAENLNKLDNFEQGHQNTELINTAPILLSGDWGSGKTSLLMCLKEELNDKNVVWLDAWRYEAESSLMTALLHCIWQSQPEPNNAKQQALNAFKAVLKTAASLGVRGMLGAIGIKGNLTDIQKDFDTISQVETQPPAKTQTDLLTEQFEELINTLWEDNKPIIIIDDLDRCSPESAVELLDQIRLLVSSHTHTGCRFVVAMDKVTLQQAIRSKFSSLSSYDSQRYLEKLFPIMLQIPRFSLANHNTLYQELLSQGGYHDDQDNTDSGLRFDEKWKDVFSTPCFANLRLIKRCLNTYQWLMSNEPESQTPPFDTALLMEWLAAINRWPTLRDYLHAKSNVFWEQVENALQHDSVRSENQDATVDELLEQPYIREFFNESPTKGGARYEYRLQTRIQDYKVLDEFISSKGV</sequence>
<evidence type="ECO:0000313" key="2">
    <source>
        <dbReference type="EMBL" id="MDK2593470.1"/>
    </source>
</evidence>
<dbReference type="SUPFAM" id="SSF52540">
    <property type="entry name" value="P-loop containing nucleoside triphosphate hydrolases"/>
    <property type="match status" value="1"/>
</dbReference>
<accession>A0ABT7EDW6</accession>
<proteinExistence type="predicted"/>
<dbReference type="Proteomes" id="UP001231915">
    <property type="component" value="Unassembled WGS sequence"/>
</dbReference>
<feature type="domain" description="KAP NTPase" evidence="1">
    <location>
        <begin position="46"/>
        <end position="319"/>
    </location>
</feature>
<evidence type="ECO:0000313" key="3">
    <source>
        <dbReference type="Proteomes" id="UP001231915"/>
    </source>
</evidence>
<evidence type="ECO:0000259" key="1">
    <source>
        <dbReference type="Pfam" id="PF07693"/>
    </source>
</evidence>
<organism evidence="2 3">
    <name type="scientific">Pseudoalteromonas obscura</name>
    <dbReference type="NCBI Taxonomy" id="3048491"/>
    <lineage>
        <taxon>Bacteria</taxon>
        <taxon>Pseudomonadati</taxon>
        <taxon>Pseudomonadota</taxon>
        <taxon>Gammaproteobacteria</taxon>
        <taxon>Alteromonadales</taxon>
        <taxon>Pseudoalteromonadaceae</taxon>
        <taxon>Pseudoalteromonas</taxon>
    </lineage>
</organism>
<dbReference type="RefSeq" id="WP_284135939.1">
    <property type="nucleotide sequence ID" value="NZ_JASJUT010000001.1"/>
</dbReference>
<dbReference type="Gene3D" id="3.40.50.300">
    <property type="entry name" value="P-loop containing nucleotide triphosphate hydrolases"/>
    <property type="match status" value="1"/>
</dbReference>
<keyword evidence="3" id="KW-1185">Reference proteome</keyword>
<gene>
    <name evidence="2" type="ORF">QNM18_00130</name>
</gene>
<dbReference type="InterPro" id="IPR027417">
    <property type="entry name" value="P-loop_NTPase"/>
</dbReference>
<dbReference type="InterPro" id="IPR052754">
    <property type="entry name" value="NTPase_KAP_P-loop"/>
</dbReference>
<dbReference type="PANTHER" id="PTHR22674:SF6">
    <property type="entry name" value="NTPASE KAP FAMILY P-LOOP DOMAIN-CONTAINING PROTEIN 1"/>
    <property type="match status" value="1"/>
</dbReference>
<dbReference type="Pfam" id="PF07693">
    <property type="entry name" value="KAP_NTPase"/>
    <property type="match status" value="1"/>
</dbReference>
<comment type="caution">
    <text evidence="2">The sequence shown here is derived from an EMBL/GenBank/DDBJ whole genome shotgun (WGS) entry which is preliminary data.</text>
</comment>